<dbReference type="EMBL" id="LVJS01000144">
    <property type="protein sequence ID" value="KZC21889.1"/>
    <property type="molecule type" value="Genomic_DNA"/>
</dbReference>
<dbReference type="AlphaFoldDB" id="A0A154QE70"/>
<dbReference type="Proteomes" id="UP000076131">
    <property type="component" value="Unassembled WGS sequence"/>
</dbReference>
<evidence type="ECO:0000313" key="1">
    <source>
        <dbReference type="EMBL" id="KZC21889.1"/>
    </source>
</evidence>
<sequence>MVLFRRFPNNLAVWDELVRAFVERPASQIPPVLLYWLAHIPWHGDIFGFGEPISPTTREHARSLLSKLTVEHVAKLLAFIDPEEQIGRGTLGQSIEAIISSLPKAATMLREIVGSTKIDMQLREYAALILAMNNGPNALSELSILESEGSWYAGEISKHIKEYGGVNPYA</sequence>
<protein>
    <submittedName>
        <fullName evidence="1">Uncharacterized protein</fullName>
    </submittedName>
</protein>
<comment type="caution">
    <text evidence="1">The sequence shown here is derived from an EMBL/GenBank/DDBJ whole genome shotgun (WGS) entry which is preliminary data.</text>
</comment>
<accession>A0A154QE70</accession>
<dbReference type="eggNOG" id="ENOG5032RDP">
    <property type="taxonomic scope" value="Bacteria"/>
</dbReference>
<organism evidence="1 2">
    <name type="scientific">Rhodanobacter thiooxydans</name>
    <dbReference type="NCBI Taxonomy" id="416169"/>
    <lineage>
        <taxon>Bacteria</taxon>
        <taxon>Pseudomonadati</taxon>
        <taxon>Pseudomonadota</taxon>
        <taxon>Gammaproteobacteria</taxon>
        <taxon>Lysobacterales</taxon>
        <taxon>Rhodanobacteraceae</taxon>
        <taxon>Rhodanobacter</taxon>
    </lineage>
</organism>
<gene>
    <name evidence="1" type="ORF">RHOFW104T7_03330</name>
</gene>
<name>A0A154QE70_9GAMM</name>
<proteinExistence type="predicted"/>
<evidence type="ECO:0000313" key="2">
    <source>
        <dbReference type="Proteomes" id="UP000076131"/>
    </source>
</evidence>
<reference evidence="1 2" key="1">
    <citation type="journal article" date="2016" name="MBio">
        <title>Lateral Gene Transfer in a Heavy Metal-Contaminated-Groundwater Microbial Community.</title>
        <authorList>
            <person name="Hemme C.L."/>
            <person name="Green S.J."/>
            <person name="Rishishwar L."/>
            <person name="Prakash O."/>
            <person name="Pettenato A."/>
            <person name="Chakraborty R."/>
            <person name="Deutschbauer A.M."/>
            <person name="Van Nostrand J.D."/>
            <person name="Wu L."/>
            <person name="He Z."/>
            <person name="Jordan I.K."/>
            <person name="Hazen T.C."/>
            <person name="Arkin A.P."/>
            <person name="Kostka J.E."/>
            <person name="Zhou J."/>
        </authorList>
    </citation>
    <scope>NUCLEOTIDE SEQUENCE [LARGE SCALE GENOMIC DNA]</scope>
    <source>
        <strain evidence="1 2">FW104-T7</strain>
    </source>
</reference>
<keyword evidence="2" id="KW-1185">Reference proteome</keyword>